<evidence type="ECO:0000256" key="1">
    <source>
        <dbReference type="ARBA" id="ARBA00004417"/>
    </source>
</evidence>
<comment type="similarity">
    <text evidence="2">Belongs to the ABC transporter superfamily.</text>
</comment>
<dbReference type="InterPro" id="IPR027417">
    <property type="entry name" value="P-loop_NTPase"/>
</dbReference>
<keyword evidence="3" id="KW-0813">Transport</keyword>
<feature type="region of interest" description="Disordered" evidence="6">
    <location>
        <begin position="325"/>
        <end position="373"/>
    </location>
</feature>
<sequence length="373" mass="40726">MSAILEAEGLKKHFRSGGGLFEKPTVIRAVDGVSFAVEKGETLAIVGESGCGKSTVGRMLMRLIEPTAGSVSFEGQDLVGLDAAGLRRLRGEMQMVFQDPFSSLNPRMTVADIVGEPLWLHGEGSTKARREKTLDLLQTVGLRPDHADRYPHEFSGGQRQRIGIARALASSPRLVIGDEPVSALDVSIQAQVINLLEDLKERFALTLIIIAHDLAVIRHMSDRVIVMYLGKIVEVAPTASLYAEPLHPYTRALLSAIPLPIPGVRAERRLLEGDIPSPANPPSGCRFHTRCPFAQERCRVEEPLLRGSEGRLAACHFYETLPPETAGRALGPADSPAKARRLALYKDHRRRQEIGARPDAPIETTTPRGELTP</sequence>
<dbReference type="GO" id="GO:0016887">
    <property type="term" value="F:ATP hydrolysis activity"/>
    <property type="evidence" value="ECO:0007669"/>
    <property type="project" value="InterPro"/>
</dbReference>
<evidence type="ECO:0000256" key="5">
    <source>
        <dbReference type="ARBA" id="ARBA00022840"/>
    </source>
</evidence>
<gene>
    <name evidence="8" type="ORF">ABEG18_07745</name>
</gene>
<keyword evidence="5 8" id="KW-0067">ATP-binding</keyword>
<protein>
    <submittedName>
        <fullName evidence="8">Dipeptide ABC transporter ATP-binding protein</fullName>
    </submittedName>
</protein>
<feature type="domain" description="ABC transporter" evidence="7">
    <location>
        <begin position="5"/>
        <end position="254"/>
    </location>
</feature>
<proteinExistence type="inferred from homology"/>
<dbReference type="InterPro" id="IPR050319">
    <property type="entry name" value="ABC_transp_ATP-bind"/>
</dbReference>
<dbReference type="PANTHER" id="PTHR43776:SF7">
    <property type="entry name" value="D,D-DIPEPTIDE TRANSPORT ATP-BINDING PROTEIN DDPF-RELATED"/>
    <property type="match status" value="1"/>
</dbReference>
<evidence type="ECO:0000256" key="4">
    <source>
        <dbReference type="ARBA" id="ARBA00022741"/>
    </source>
</evidence>
<dbReference type="CDD" id="cd03257">
    <property type="entry name" value="ABC_NikE_OppD_transporters"/>
    <property type="match status" value="1"/>
</dbReference>
<evidence type="ECO:0000256" key="3">
    <source>
        <dbReference type="ARBA" id="ARBA00022448"/>
    </source>
</evidence>
<reference evidence="8" key="1">
    <citation type="submission" date="2024-05" db="EMBL/GenBank/DDBJ databases">
        <authorList>
            <person name="Kim S."/>
            <person name="Heo J."/>
            <person name="Choi H."/>
            <person name="Choi Y."/>
            <person name="Kwon S.-W."/>
            <person name="Kim Y."/>
        </authorList>
    </citation>
    <scope>NUCLEOTIDE SEQUENCE</scope>
    <source>
        <strain evidence="8">KACC 23698</strain>
    </source>
</reference>
<dbReference type="SMART" id="SM00382">
    <property type="entry name" value="AAA"/>
    <property type="match status" value="1"/>
</dbReference>
<name>A0AAU7JK44_9HYPH</name>
<dbReference type="InterPro" id="IPR017871">
    <property type="entry name" value="ABC_transporter-like_CS"/>
</dbReference>
<dbReference type="PROSITE" id="PS50893">
    <property type="entry name" value="ABC_TRANSPORTER_2"/>
    <property type="match status" value="1"/>
</dbReference>
<evidence type="ECO:0000259" key="7">
    <source>
        <dbReference type="PROSITE" id="PS50893"/>
    </source>
</evidence>
<dbReference type="NCBIfam" id="NF008453">
    <property type="entry name" value="PRK11308.1"/>
    <property type="match status" value="1"/>
</dbReference>
<keyword evidence="4" id="KW-0547">Nucleotide-binding</keyword>
<feature type="compositionally biased region" description="Basic and acidic residues" evidence="6">
    <location>
        <begin position="344"/>
        <end position="356"/>
    </location>
</feature>
<dbReference type="EMBL" id="CP157484">
    <property type="protein sequence ID" value="XBO40646.1"/>
    <property type="molecule type" value="Genomic_DNA"/>
</dbReference>
<dbReference type="Gene3D" id="3.40.50.300">
    <property type="entry name" value="P-loop containing nucleotide triphosphate hydrolases"/>
    <property type="match status" value="1"/>
</dbReference>
<comment type="subcellular location">
    <subcellularLocation>
        <location evidence="1">Cell inner membrane</location>
        <topology evidence="1">Peripheral membrane protein</topology>
    </subcellularLocation>
</comment>
<dbReference type="AlphaFoldDB" id="A0AAU7JK44"/>
<organism evidence="8">
    <name type="scientific">Alsobacter sp. KACC 23698</name>
    <dbReference type="NCBI Taxonomy" id="3149229"/>
    <lineage>
        <taxon>Bacteria</taxon>
        <taxon>Pseudomonadati</taxon>
        <taxon>Pseudomonadota</taxon>
        <taxon>Alphaproteobacteria</taxon>
        <taxon>Hyphomicrobiales</taxon>
        <taxon>Alsobacteraceae</taxon>
        <taxon>Alsobacter</taxon>
    </lineage>
</organism>
<dbReference type="GO" id="GO:0005886">
    <property type="term" value="C:plasma membrane"/>
    <property type="evidence" value="ECO:0007669"/>
    <property type="project" value="UniProtKB-SubCell"/>
</dbReference>
<dbReference type="NCBIfam" id="TIGR01727">
    <property type="entry name" value="oligo_HPY"/>
    <property type="match status" value="1"/>
</dbReference>
<dbReference type="InterPro" id="IPR013563">
    <property type="entry name" value="Oligopep_ABC_C"/>
</dbReference>
<evidence type="ECO:0000256" key="2">
    <source>
        <dbReference type="ARBA" id="ARBA00005417"/>
    </source>
</evidence>
<dbReference type="PROSITE" id="PS00211">
    <property type="entry name" value="ABC_TRANSPORTER_1"/>
    <property type="match status" value="1"/>
</dbReference>
<dbReference type="InterPro" id="IPR003439">
    <property type="entry name" value="ABC_transporter-like_ATP-bd"/>
</dbReference>
<dbReference type="Pfam" id="PF00005">
    <property type="entry name" value="ABC_tran"/>
    <property type="match status" value="1"/>
</dbReference>
<evidence type="ECO:0000313" key="8">
    <source>
        <dbReference type="EMBL" id="XBO40646.1"/>
    </source>
</evidence>
<dbReference type="InterPro" id="IPR003593">
    <property type="entry name" value="AAA+_ATPase"/>
</dbReference>
<accession>A0AAU7JK44</accession>
<dbReference type="GO" id="GO:0015833">
    <property type="term" value="P:peptide transport"/>
    <property type="evidence" value="ECO:0007669"/>
    <property type="project" value="InterPro"/>
</dbReference>
<dbReference type="Pfam" id="PF08352">
    <property type="entry name" value="oligo_HPY"/>
    <property type="match status" value="1"/>
</dbReference>
<dbReference type="PANTHER" id="PTHR43776">
    <property type="entry name" value="TRANSPORT ATP-BINDING PROTEIN"/>
    <property type="match status" value="1"/>
</dbReference>
<evidence type="ECO:0000256" key="6">
    <source>
        <dbReference type="SAM" id="MobiDB-lite"/>
    </source>
</evidence>
<dbReference type="GO" id="GO:0055085">
    <property type="term" value="P:transmembrane transport"/>
    <property type="evidence" value="ECO:0007669"/>
    <property type="project" value="UniProtKB-ARBA"/>
</dbReference>
<dbReference type="FunFam" id="3.40.50.300:FF:000016">
    <property type="entry name" value="Oligopeptide ABC transporter ATP-binding component"/>
    <property type="match status" value="1"/>
</dbReference>
<dbReference type="GO" id="GO:0005524">
    <property type="term" value="F:ATP binding"/>
    <property type="evidence" value="ECO:0007669"/>
    <property type="project" value="UniProtKB-KW"/>
</dbReference>
<dbReference type="SUPFAM" id="SSF52540">
    <property type="entry name" value="P-loop containing nucleoside triphosphate hydrolases"/>
    <property type="match status" value="1"/>
</dbReference>